<accession>A0A2T3Z154</accession>
<proteinExistence type="predicted"/>
<dbReference type="AlphaFoldDB" id="A0A2T3Z154"/>
<sequence length="105" mass="11692">MCSMRSTCAKQHQQLHNAAADTSRPLLRGAVLRMVYSINRGKPDSTVHSAWQRDTWRCVLLLLLLLLVSPARDRAVCITSCGVFGAGVSGAKTRPRRSHTRYCRP</sequence>
<dbReference type="Proteomes" id="UP000240493">
    <property type="component" value="Unassembled WGS sequence"/>
</dbReference>
<keyword evidence="2" id="KW-1185">Reference proteome</keyword>
<organism evidence="1 2">
    <name type="scientific">Trichoderma asperellum (strain ATCC 204424 / CBS 433.97 / NBRC 101777)</name>
    <dbReference type="NCBI Taxonomy" id="1042311"/>
    <lineage>
        <taxon>Eukaryota</taxon>
        <taxon>Fungi</taxon>
        <taxon>Dikarya</taxon>
        <taxon>Ascomycota</taxon>
        <taxon>Pezizomycotina</taxon>
        <taxon>Sordariomycetes</taxon>
        <taxon>Hypocreomycetidae</taxon>
        <taxon>Hypocreales</taxon>
        <taxon>Hypocreaceae</taxon>
        <taxon>Trichoderma</taxon>
    </lineage>
</organism>
<dbReference type="EMBL" id="KZ679265">
    <property type="protein sequence ID" value="PTB38535.1"/>
    <property type="molecule type" value="Genomic_DNA"/>
</dbReference>
<name>A0A2T3Z154_TRIA4</name>
<evidence type="ECO:0000313" key="2">
    <source>
        <dbReference type="Proteomes" id="UP000240493"/>
    </source>
</evidence>
<evidence type="ECO:0000313" key="1">
    <source>
        <dbReference type="EMBL" id="PTB38535.1"/>
    </source>
</evidence>
<gene>
    <name evidence="1" type="ORF">M441DRAFT_235173</name>
</gene>
<reference evidence="1 2" key="1">
    <citation type="submission" date="2016-07" db="EMBL/GenBank/DDBJ databases">
        <title>Multiple horizontal gene transfer events from other fungi enriched the ability of initially mycotrophic Trichoderma (Ascomycota) to feed on dead plant biomass.</title>
        <authorList>
            <consortium name="DOE Joint Genome Institute"/>
            <person name="Aerts A."/>
            <person name="Atanasova L."/>
            <person name="Chenthamara K."/>
            <person name="Zhang J."/>
            <person name="Grujic M."/>
            <person name="Henrissat B."/>
            <person name="Kuo A."/>
            <person name="Salamov A."/>
            <person name="Lipzen A."/>
            <person name="Labutti K."/>
            <person name="Barry K."/>
            <person name="Miao Y."/>
            <person name="Rahimi M.J."/>
            <person name="Shen Q."/>
            <person name="Grigoriev I.V."/>
            <person name="Kubicek C.P."/>
            <person name="Druzhinina I.S."/>
        </authorList>
    </citation>
    <scope>NUCLEOTIDE SEQUENCE [LARGE SCALE GENOMIC DNA]</scope>
    <source>
        <strain evidence="1 2">CBS 433.97</strain>
    </source>
</reference>
<protein>
    <submittedName>
        <fullName evidence="1">Uncharacterized protein</fullName>
    </submittedName>
</protein>